<evidence type="ECO:0000313" key="2">
    <source>
        <dbReference type="EMBL" id="BDD12152.1"/>
    </source>
</evidence>
<evidence type="ECO:0000256" key="1">
    <source>
        <dbReference type="SAM" id="MobiDB-lite"/>
    </source>
</evidence>
<dbReference type="AlphaFoldDB" id="A0AAU9CYW2"/>
<dbReference type="Proteomes" id="UP001348817">
    <property type="component" value="Plasmid pFA3"/>
</dbReference>
<dbReference type="EMBL" id="AP025317">
    <property type="protein sequence ID" value="BDD12152.1"/>
    <property type="molecule type" value="Genomic_DNA"/>
</dbReference>
<gene>
    <name evidence="2" type="ORF">FUAX_45840</name>
</gene>
<organism evidence="2 3">
    <name type="scientific">Fulvitalea axinellae</name>
    <dbReference type="NCBI Taxonomy" id="1182444"/>
    <lineage>
        <taxon>Bacteria</taxon>
        <taxon>Pseudomonadati</taxon>
        <taxon>Bacteroidota</taxon>
        <taxon>Cytophagia</taxon>
        <taxon>Cytophagales</taxon>
        <taxon>Persicobacteraceae</taxon>
        <taxon>Fulvitalea</taxon>
    </lineage>
</organism>
<name>A0AAU9CYW2_9BACT</name>
<proteinExistence type="predicted"/>
<sequence>MGKGEIRKRTRPNEYHFNKTKRRSNEKTKHSTSRKTIPIHQKNNITENKRSKSQFPSKNGLYYPYKADNPYSKHGLATDHDA</sequence>
<evidence type="ECO:0000313" key="3">
    <source>
        <dbReference type="Proteomes" id="UP001348817"/>
    </source>
</evidence>
<keyword evidence="3" id="KW-1185">Reference proteome</keyword>
<accession>A0AAU9CYW2</accession>
<dbReference type="KEGG" id="fax:FUAX_45840"/>
<feature type="region of interest" description="Disordered" evidence="1">
    <location>
        <begin position="1"/>
        <end position="82"/>
    </location>
</feature>
<keyword evidence="2" id="KW-0614">Plasmid</keyword>
<reference evidence="2 3" key="1">
    <citation type="submission" date="2021-12" db="EMBL/GenBank/DDBJ databases">
        <title>Genome sequencing of bacteria with rrn-lacking chromosome and rrn-plasmid.</title>
        <authorList>
            <person name="Anda M."/>
            <person name="Iwasaki W."/>
        </authorList>
    </citation>
    <scope>NUCLEOTIDE SEQUENCE [LARGE SCALE GENOMIC DNA]</scope>
    <source>
        <strain evidence="2 3">DSM 100852</strain>
        <plasmid evidence="2 3">pFA3</plasmid>
    </source>
</reference>
<protein>
    <submittedName>
        <fullName evidence="2">Uncharacterized protein</fullName>
    </submittedName>
</protein>
<feature type="compositionally biased region" description="Basic and acidic residues" evidence="1">
    <location>
        <begin position="1"/>
        <end position="29"/>
    </location>
</feature>
<geneLocation type="plasmid" evidence="2 3">
    <name>pFA3</name>
</geneLocation>